<dbReference type="CDD" id="cd14066">
    <property type="entry name" value="STKc_IRAK"/>
    <property type="match status" value="1"/>
</dbReference>
<comment type="caution">
    <text evidence="6">The sequence shown here is derived from an EMBL/GenBank/DDBJ whole genome shotgun (WGS) entry which is preliminary data.</text>
</comment>
<protein>
    <recommendedName>
        <fullName evidence="5">Protein kinase domain-containing protein</fullName>
    </recommendedName>
</protein>
<accession>A0A1R3KHC3</accession>
<evidence type="ECO:0000313" key="7">
    <source>
        <dbReference type="Proteomes" id="UP000187203"/>
    </source>
</evidence>
<evidence type="ECO:0000313" key="6">
    <source>
        <dbReference type="EMBL" id="OMP06408.1"/>
    </source>
</evidence>
<evidence type="ECO:0000256" key="2">
    <source>
        <dbReference type="ARBA" id="ARBA00022741"/>
    </source>
</evidence>
<gene>
    <name evidence="6" type="ORF">COLO4_08145</name>
</gene>
<dbReference type="GO" id="GO:0005524">
    <property type="term" value="F:ATP binding"/>
    <property type="evidence" value="ECO:0007669"/>
    <property type="project" value="UniProtKB-KW"/>
</dbReference>
<keyword evidence="1" id="KW-0723">Serine/threonine-protein kinase</keyword>
<keyword evidence="1" id="KW-0418">Kinase</keyword>
<keyword evidence="3" id="KW-0067">ATP-binding</keyword>
<evidence type="ECO:0000256" key="1">
    <source>
        <dbReference type="ARBA" id="ARBA00022527"/>
    </source>
</evidence>
<evidence type="ECO:0000259" key="5">
    <source>
        <dbReference type="PROSITE" id="PS50011"/>
    </source>
</evidence>
<dbReference type="PANTHER" id="PTHR47989">
    <property type="entry name" value="OS01G0750732 PROTEIN"/>
    <property type="match status" value="1"/>
</dbReference>
<dbReference type="Proteomes" id="UP000187203">
    <property type="component" value="Unassembled WGS sequence"/>
</dbReference>
<dbReference type="Gene3D" id="1.10.510.10">
    <property type="entry name" value="Transferase(Phosphotransferase) domain 1"/>
    <property type="match status" value="1"/>
</dbReference>
<feature type="domain" description="Protein kinase" evidence="5">
    <location>
        <begin position="55"/>
        <end position="342"/>
    </location>
</feature>
<evidence type="ECO:0000256" key="4">
    <source>
        <dbReference type="SAM" id="MobiDB-lite"/>
    </source>
</evidence>
<proteinExistence type="predicted"/>
<dbReference type="SUPFAM" id="SSF56112">
    <property type="entry name" value="Protein kinase-like (PK-like)"/>
    <property type="match status" value="1"/>
</dbReference>
<dbReference type="InterPro" id="IPR000719">
    <property type="entry name" value="Prot_kinase_dom"/>
</dbReference>
<dbReference type="InterPro" id="IPR011009">
    <property type="entry name" value="Kinase-like_dom_sf"/>
</dbReference>
<dbReference type="InterPro" id="IPR001245">
    <property type="entry name" value="Ser-Thr/Tyr_kinase_cat_dom"/>
</dbReference>
<dbReference type="PROSITE" id="PS50011">
    <property type="entry name" value="PROTEIN_KINASE_DOM"/>
    <property type="match status" value="1"/>
</dbReference>
<keyword evidence="7" id="KW-1185">Reference proteome</keyword>
<dbReference type="GO" id="GO:0004674">
    <property type="term" value="F:protein serine/threonine kinase activity"/>
    <property type="evidence" value="ECO:0007669"/>
    <property type="project" value="UniProtKB-KW"/>
</dbReference>
<dbReference type="PANTHER" id="PTHR47989:SF47">
    <property type="entry name" value="SERINE_THREONINE-PROTEIN KINASE PBL28-RELATED"/>
    <property type="match status" value="1"/>
</dbReference>
<organism evidence="6 7">
    <name type="scientific">Corchorus olitorius</name>
    <dbReference type="NCBI Taxonomy" id="93759"/>
    <lineage>
        <taxon>Eukaryota</taxon>
        <taxon>Viridiplantae</taxon>
        <taxon>Streptophyta</taxon>
        <taxon>Embryophyta</taxon>
        <taxon>Tracheophyta</taxon>
        <taxon>Spermatophyta</taxon>
        <taxon>Magnoliopsida</taxon>
        <taxon>eudicotyledons</taxon>
        <taxon>Gunneridae</taxon>
        <taxon>Pentapetalae</taxon>
        <taxon>rosids</taxon>
        <taxon>malvids</taxon>
        <taxon>Malvales</taxon>
        <taxon>Malvaceae</taxon>
        <taxon>Grewioideae</taxon>
        <taxon>Apeibeae</taxon>
        <taxon>Corchorus</taxon>
    </lineage>
</organism>
<reference evidence="7" key="1">
    <citation type="submission" date="2013-09" db="EMBL/GenBank/DDBJ databases">
        <title>Corchorus olitorius genome sequencing.</title>
        <authorList>
            <person name="Alam M."/>
            <person name="Haque M.S."/>
            <person name="Islam M.S."/>
            <person name="Emdad E.M."/>
            <person name="Islam M.M."/>
            <person name="Ahmed B."/>
            <person name="Halim A."/>
            <person name="Hossen Q.M.M."/>
            <person name="Hossain M.Z."/>
            <person name="Ahmed R."/>
            <person name="Khan M.M."/>
            <person name="Islam R."/>
            <person name="Rashid M.M."/>
            <person name="Khan S.A."/>
            <person name="Rahman M.S."/>
            <person name="Alam M."/>
            <person name="Yahiya A.S."/>
            <person name="Khan M.S."/>
            <person name="Azam M.S."/>
            <person name="Haque T."/>
            <person name="Lashkar M.Z.H."/>
            <person name="Akhand A.I."/>
            <person name="Morshed G."/>
            <person name="Roy S."/>
            <person name="Uddin K.S."/>
            <person name="Rabeya T."/>
            <person name="Hossain A.S."/>
            <person name="Chowdhury A."/>
            <person name="Snigdha A.R."/>
            <person name="Mortoza M.S."/>
            <person name="Matin S.A."/>
            <person name="Hoque S.M.E."/>
            <person name="Islam M.K."/>
            <person name="Roy D.K."/>
            <person name="Haider R."/>
            <person name="Moosa M.M."/>
            <person name="Elias S.M."/>
            <person name="Hasan A.M."/>
            <person name="Jahan S."/>
            <person name="Shafiuddin M."/>
            <person name="Mahmood N."/>
            <person name="Shommy N.S."/>
        </authorList>
    </citation>
    <scope>NUCLEOTIDE SEQUENCE [LARGE SCALE GENOMIC DNA]</scope>
    <source>
        <strain evidence="7">cv. O-4</strain>
    </source>
</reference>
<keyword evidence="2" id="KW-0547">Nucleotide-binding</keyword>
<dbReference type="Pfam" id="PF07714">
    <property type="entry name" value="PK_Tyr_Ser-Thr"/>
    <property type="match status" value="1"/>
</dbReference>
<evidence type="ECO:0000256" key="3">
    <source>
        <dbReference type="ARBA" id="ARBA00022840"/>
    </source>
</evidence>
<dbReference type="EMBL" id="AWUE01013618">
    <property type="protein sequence ID" value="OMP06408.1"/>
    <property type="molecule type" value="Genomic_DNA"/>
</dbReference>
<keyword evidence="1" id="KW-0808">Transferase</keyword>
<dbReference type="AlphaFoldDB" id="A0A1R3KHC3"/>
<dbReference type="STRING" id="93759.A0A1R3KHC3"/>
<feature type="region of interest" description="Disordered" evidence="4">
    <location>
        <begin position="369"/>
        <end position="403"/>
    </location>
</feature>
<name>A0A1R3KHC3_9ROSI</name>
<dbReference type="OrthoDB" id="4062651at2759"/>
<sequence>MVTSKLPQSGKQLKKAFSKLFCLWRKRTKSNINFARERLGLYRRFTFKEVQAATGNFRFKIASGGYSDVFKGCIGEDEYPVAFRRFNKSERRRDEEEFLTEMESLLNLHHPHINIIPLIGYCLDGPDRFSVYEYMPRGTLSDQLHSMNDSLPWKLRLEICIGVARGLECLHTGNPVNVIIHRNIKSSNILLNQNWVPKISGFGISILMPTTTSLFEEAADIHVSTGVAGTIGYIDPEYLTSGQVTTKSDVYSFGVVLFEVVSGRKPWDIARTEMQLIPWARKCVEVKRLYEMTDPRLEGRDKIAVAPACLKAYANLAYDCTNERGNERPSIAAVVKRLQLILLLQECFEAHVPFSPSWLHSISISIAPPPGRGQPFEETQDSMSAGSPSDRSEPLVEMGDLGYPNLEFTDSDYEILGPGR</sequence>
<dbReference type="Gene3D" id="3.30.200.20">
    <property type="entry name" value="Phosphorylase Kinase, domain 1"/>
    <property type="match status" value="1"/>
</dbReference>